<name>A0ABT4JX73_9GAMM</name>
<dbReference type="CDD" id="cd11715">
    <property type="entry name" value="THUMP_AdoMetMT"/>
    <property type="match status" value="1"/>
</dbReference>
<dbReference type="InterPro" id="IPR017244">
    <property type="entry name" value="23SrRNA_methyltr_KL"/>
</dbReference>
<comment type="catalytic activity">
    <reaction evidence="6">
        <text>guanosine(2445) in 23S rRNA + S-adenosyl-L-methionine = N(2)-methylguanosine(2445) in 23S rRNA + S-adenosyl-L-homocysteine + H(+)</text>
        <dbReference type="Rhea" id="RHEA:42740"/>
        <dbReference type="Rhea" id="RHEA-COMP:10215"/>
        <dbReference type="Rhea" id="RHEA-COMP:10216"/>
        <dbReference type="ChEBI" id="CHEBI:15378"/>
        <dbReference type="ChEBI" id="CHEBI:57856"/>
        <dbReference type="ChEBI" id="CHEBI:59789"/>
        <dbReference type="ChEBI" id="CHEBI:74269"/>
        <dbReference type="ChEBI" id="CHEBI:74481"/>
        <dbReference type="EC" id="2.1.1.173"/>
    </reaction>
</comment>
<dbReference type="InterPro" id="IPR002052">
    <property type="entry name" value="DNA_methylase_N6_adenine_CS"/>
</dbReference>
<dbReference type="InterPro" id="IPR054170">
    <property type="entry name" value="RlmL_1st"/>
</dbReference>
<dbReference type="PANTHER" id="PTHR47313:SF1">
    <property type="entry name" value="RIBOSOMAL RNA LARGE SUBUNIT METHYLTRANSFERASE K_L"/>
    <property type="match status" value="1"/>
</dbReference>
<keyword evidence="2 6" id="KW-0698">rRNA processing</keyword>
<proteinExistence type="inferred from homology"/>
<dbReference type="NCBIfam" id="NF008748">
    <property type="entry name" value="PRK11783.1"/>
    <property type="match status" value="1"/>
</dbReference>
<dbReference type="EMBL" id="JAPUBN010000019">
    <property type="protein sequence ID" value="MCZ2722821.1"/>
    <property type="molecule type" value="Genomic_DNA"/>
</dbReference>
<dbReference type="PROSITE" id="PS51165">
    <property type="entry name" value="THUMP"/>
    <property type="match status" value="1"/>
</dbReference>
<organism evidence="9 10">
    <name type="scientific">Marinomonas phaeophyticola</name>
    <dbReference type="NCBI Taxonomy" id="3004091"/>
    <lineage>
        <taxon>Bacteria</taxon>
        <taxon>Pseudomonadati</taxon>
        <taxon>Pseudomonadota</taxon>
        <taxon>Gammaproteobacteria</taxon>
        <taxon>Oceanospirillales</taxon>
        <taxon>Oceanospirillaceae</taxon>
        <taxon>Marinomonas</taxon>
    </lineage>
</organism>
<reference evidence="9" key="1">
    <citation type="submission" date="2022-12" db="EMBL/GenBank/DDBJ databases">
        <title>Marinomonas 15G1-11 sp. nov, isolated from marine algae.</title>
        <authorList>
            <person name="Butt M."/>
            <person name="Choi D.G."/>
            <person name="Kim J.M."/>
            <person name="Lee J.K."/>
            <person name="Baek J.H."/>
            <person name="Jeon C.O."/>
        </authorList>
    </citation>
    <scope>NUCLEOTIDE SEQUENCE</scope>
    <source>
        <strain evidence="9">15G1-11</strain>
    </source>
</reference>
<dbReference type="Pfam" id="PF22020">
    <property type="entry name" value="RlmL_1st"/>
    <property type="match status" value="1"/>
</dbReference>
<dbReference type="GO" id="GO:0052915">
    <property type="term" value="F:23S rRNA (guanine(2445)-N(2))-methyltransferase activity"/>
    <property type="evidence" value="ECO:0007669"/>
    <property type="project" value="UniProtKB-EC"/>
</dbReference>
<dbReference type="Pfam" id="PF10672">
    <property type="entry name" value="Methyltrans_SAM"/>
    <property type="match status" value="1"/>
</dbReference>
<evidence type="ECO:0000313" key="10">
    <source>
        <dbReference type="Proteomes" id="UP001149719"/>
    </source>
</evidence>
<gene>
    <name evidence="9" type="primary">rlmKL</name>
    <name evidence="6" type="synonym">rlmL</name>
    <name evidence="9" type="ORF">O1D97_14690</name>
</gene>
<dbReference type="InterPro" id="IPR029063">
    <property type="entry name" value="SAM-dependent_MTases_sf"/>
</dbReference>
<evidence type="ECO:0000313" key="9">
    <source>
        <dbReference type="EMBL" id="MCZ2722821.1"/>
    </source>
</evidence>
<dbReference type="PROSITE" id="PS00092">
    <property type="entry name" value="N6_MTASE"/>
    <property type="match status" value="1"/>
</dbReference>
<dbReference type="InterPro" id="IPR004114">
    <property type="entry name" value="THUMP_dom"/>
</dbReference>
<evidence type="ECO:0000256" key="7">
    <source>
        <dbReference type="PROSITE-ProRule" id="PRU00529"/>
    </source>
</evidence>
<dbReference type="PIRSF" id="PIRSF037618">
    <property type="entry name" value="RNA_Mtase_bacteria_prd"/>
    <property type="match status" value="1"/>
</dbReference>
<keyword evidence="10" id="KW-1185">Reference proteome</keyword>
<dbReference type="RefSeq" id="WP_269126770.1">
    <property type="nucleotide sequence ID" value="NZ_JAPUBN010000019.1"/>
</dbReference>
<comment type="subcellular location">
    <subcellularLocation>
        <location evidence="6">Cytoplasm</location>
    </subcellularLocation>
</comment>
<dbReference type="EC" id="2.1.1.264" evidence="6"/>
<dbReference type="PANTHER" id="PTHR47313">
    <property type="entry name" value="RIBOSOMAL RNA LARGE SUBUNIT METHYLTRANSFERASE K/L"/>
    <property type="match status" value="1"/>
</dbReference>
<sequence>MNTVTSTETNSQPYQLEITCPLGMENVLEQELHALGLVDTRLGEAQVKLNTDLEGAYKVCLWSRVGNRVMLPLAQFTMTSADELYDGVKSIDWRLHLNESATIAIDFHGTNESIRNTQFGAVRAKDAIVDYFVERTGDRPSVEKTQPDVRIAVRLKRDVMTVSLDLSGDSLHRRGYRQSGSFAPLKENLAAGLLLRAGWGTEDTFKQLVDPMCGSGTFLVEAAMISLNMAPGLRRSYWGFKGWQQHDHRMWQRLNDEAKNSKKSFDEVGITFTGTDIEQRAIAASRENIKRAGLTGYIDVNMSPFQDHNFNLSDIPGLVITNPPYGERLGEEMALMSLYRQLGEWVVNNCNGWRFFMLTSMENLAKQIPIRPDKNTRVINGGIECRAYRFPVEDKFIKHDVVSSAILSSGSQMFANRLAKNAKKMQKWAKKAKISCYRVYDADMPEYAVAIDIYGDWAHVQEYQAPKSIDPAKAQQRLYDVIAAVPSALGIPESQVVLKYRQRQSGKGQYEKLDTSKHEMTVSEYDCDFIVNLKDYLDTGLFLDHRPVRKLIQQKANGKRFLNLFCYTATASVHAGQGGARSTLSVDMSNTYTEWSRRNIELNEFSERDHKVVRADCFEWLRTNEEKFDLIFMDPPTFSNSKKMAEVLDIQRDHVDLVNLAMDRLAEGGELIFSNNYRRFQLSEEIENRYEVENITKESIDLDFERNTKIHQCWIIRHGEEKQSRISNMDLFSSDF</sequence>
<evidence type="ECO:0000256" key="5">
    <source>
        <dbReference type="ARBA" id="ARBA00022691"/>
    </source>
</evidence>
<dbReference type="EC" id="2.1.1.173" evidence="6"/>
<keyword evidence="3 6" id="KW-0489">Methyltransferase</keyword>
<keyword evidence="4 6" id="KW-0808">Transferase</keyword>
<dbReference type="Gene3D" id="3.30.2130.30">
    <property type="match status" value="1"/>
</dbReference>
<protein>
    <recommendedName>
        <fullName evidence="6">Ribosomal RNA large subunit methyltransferase K/L</fullName>
    </recommendedName>
    <domain>
        <recommendedName>
            <fullName evidence="6">23S rRNA m2G2445 methyltransferase</fullName>
            <ecNumber evidence="6">2.1.1.173</ecNumber>
        </recommendedName>
        <alternativeName>
            <fullName evidence="6">rRNA (guanine-N(2)-)-methyltransferase RlmL</fullName>
        </alternativeName>
    </domain>
    <domain>
        <recommendedName>
            <fullName evidence="6">23S rRNA m7G2069 methyltransferase</fullName>
            <ecNumber evidence="6">2.1.1.264</ecNumber>
        </recommendedName>
        <alternativeName>
            <fullName evidence="6">rRNA (guanine-N(7)-)-methyltransferase RlmK</fullName>
        </alternativeName>
    </domain>
</protein>
<dbReference type="SUPFAM" id="SSF53335">
    <property type="entry name" value="S-adenosyl-L-methionine-dependent methyltransferases"/>
    <property type="match status" value="2"/>
</dbReference>
<evidence type="ECO:0000256" key="4">
    <source>
        <dbReference type="ARBA" id="ARBA00022679"/>
    </source>
</evidence>
<dbReference type="Proteomes" id="UP001149719">
    <property type="component" value="Unassembled WGS sequence"/>
</dbReference>
<evidence type="ECO:0000256" key="2">
    <source>
        <dbReference type="ARBA" id="ARBA00022552"/>
    </source>
</evidence>
<keyword evidence="1 6" id="KW-0963">Cytoplasm</keyword>
<keyword evidence="5 6" id="KW-0949">S-adenosyl-L-methionine</keyword>
<evidence type="ECO:0000256" key="3">
    <source>
        <dbReference type="ARBA" id="ARBA00022603"/>
    </source>
</evidence>
<keyword evidence="7" id="KW-0694">RNA-binding</keyword>
<dbReference type="SMART" id="SM00981">
    <property type="entry name" value="THUMP"/>
    <property type="match status" value="1"/>
</dbReference>
<dbReference type="CDD" id="cd02440">
    <property type="entry name" value="AdoMet_MTases"/>
    <property type="match status" value="1"/>
</dbReference>
<dbReference type="Gene3D" id="3.40.50.150">
    <property type="entry name" value="Vaccinia Virus protein VP39"/>
    <property type="match status" value="2"/>
</dbReference>
<comment type="catalytic activity">
    <reaction evidence="6">
        <text>guanosine(2069) in 23S rRNA + S-adenosyl-L-methionine = N(2)-methylguanosine(2069) in 23S rRNA + S-adenosyl-L-homocysteine + H(+)</text>
        <dbReference type="Rhea" id="RHEA:43772"/>
        <dbReference type="Rhea" id="RHEA-COMP:10688"/>
        <dbReference type="Rhea" id="RHEA-COMP:10689"/>
        <dbReference type="ChEBI" id="CHEBI:15378"/>
        <dbReference type="ChEBI" id="CHEBI:57856"/>
        <dbReference type="ChEBI" id="CHEBI:59789"/>
        <dbReference type="ChEBI" id="CHEBI:74269"/>
        <dbReference type="ChEBI" id="CHEBI:74481"/>
        <dbReference type="EC" id="2.1.1.264"/>
    </reaction>
</comment>
<comment type="function">
    <text evidence="6">Specifically methylates the guanine in position 2445 (m2G2445) and the guanine in position 2069 (m7G2069) of 23S rRNA.</text>
</comment>
<dbReference type="HAMAP" id="MF_01858">
    <property type="entry name" value="23SrRNA_methyltr_KL"/>
    <property type="match status" value="1"/>
</dbReference>
<dbReference type="Pfam" id="PF01170">
    <property type="entry name" value="UPF0020"/>
    <property type="match status" value="1"/>
</dbReference>
<dbReference type="Pfam" id="PF02926">
    <property type="entry name" value="THUMP"/>
    <property type="match status" value="1"/>
</dbReference>
<accession>A0ABT4JX73</accession>
<dbReference type="InterPro" id="IPR000241">
    <property type="entry name" value="RlmKL-like_Mtase"/>
</dbReference>
<feature type="domain" description="THUMP" evidence="8">
    <location>
        <begin position="55"/>
        <end position="166"/>
    </location>
</feature>
<evidence type="ECO:0000256" key="6">
    <source>
        <dbReference type="HAMAP-Rule" id="MF_01858"/>
    </source>
</evidence>
<evidence type="ECO:0000256" key="1">
    <source>
        <dbReference type="ARBA" id="ARBA00022490"/>
    </source>
</evidence>
<dbReference type="InterPro" id="IPR019614">
    <property type="entry name" value="SAM-dep_methyl-trfase"/>
</dbReference>
<dbReference type="Gene3D" id="3.30.750.80">
    <property type="entry name" value="RNA methyltransferase domain (HRMD) like"/>
    <property type="match status" value="1"/>
</dbReference>
<evidence type="ECO:0000259" key="8">
    <source>
        <dbReference type="PROSITE" id="PS51165"/>
    </source>
</evidence>
<comment type="caution">
    <text evidence="9">The sequence shown here is derived from an EMBL/GenBank/DDBJ whole genome shotgun (WGS) entry which is preliminary data.</text>
</comment>
<comment type="similarity">
    <text evidence="6">Belongs to the methyltransferase superfamily. RlmKL family.</text>
</comment>